<dbReference type="Proteomes" id="UP001291309">
    <property type="component" value="Unassembled WGS sequence"/>
</dbReference>
<evidence type="ECO:0000313" key="3">
    <source>
        <dbReference type="Proteomes" id="UP001291309"/>
    </source>
</evidence>
<dbReference type="RefSeq" id="WP_321551039.1">
    <property type="nucleotide sequence ID" value="NZ_JAXIVS010000019.1"/>
</dbReference>
<name>A0ABU5HFT3_9BACT</name>
<dbReference type="SUPFAM" id="SSF55781">
    <property type="entry name" value="GAF domain-like"/>
    <property type="match status" value="1"/>
</dbReference>
<evidence type="ECO:0000259" key="1">
    <source>
        <dbReference type="SMART" id="SM00065"/>
    </source>
</evidence>
<sequence>MNDAIPKDLSRLDAHQRLNAFDAALLDRTPDPELERLVVRATEVSGFPIALVSLVVDQIQFFRAQAGLPPELASSRATDRCISFCQYVVAGDQPLKIEDATKEPALPTELVDTYGIRAYVGFPLRVAGQTVGSFCVIDGKPGRLEPKQLEELQALAQAASARLETLARKWAPPANAAEEQSHRAWMAVAETQSLMSLSEQFASGKLSLEEFQRALSVLAALSGKLEPAAHE</sequence>
<proteinExistence type="predicted"/>
<gene>
    <name evidence="2" type="ORF">SYV04_38420</name>
</gene>
<accession>A0ABU5HFT3</accession>
<reference evidence="2 3" key="1">
    <citation type="submission" date="2023-12" db="EMBL/GenBank/DDBJ databases">
        <title>the genome sequence of Hyalangium sp. s54d21.</title>
        <authorList>
            <person name="Zhang X."/>
        </authorList>
    </citation>
    <scope>NUCLEOTIDE SEQUENCE [LARGE SCALE GENOMIC DNA]</scope>
    <source>
        <strain evidence="3">s54d21</strain>
    </source>
</reference>
<comment type="caution">
    <text evidence="2">The sequence shown here is derived from an EMBL/GenBank/DDBJ whole genome shotgun (WGS) entry which is preliminary data.</text>
</comment>
<dbReference type="Pfam" id="PF01590">
    <property type="entry name" value="GAF"/>
    <property type="match status" value="1"/>
</dbReference>
<dbReference type="InterPro" id="IPR029016">
    <property type="entry name" value="GAF-like_dom_sf"/>
</dbReference>
<protein>
    <submittedName>
        <fullName evidence="2">GAF domain-containing protein</fullName>
    </submittedName>
</protein>
<dbReference type="PANTHER" id="PTHR43102:SF2">
    <property type="entry name" value="GAF DOMAIN-CONTAINING PROTEIN"/>
    <property type="match status" value="1"/>
</dbReference>
<dbReference type="Gene3D" id="3.30.450.40">
    <property type="match status" value="1"/>
</dbReference>
<dbReference type="EMBL" id="JAXIVS010000019">
    <property type="protein sequence ID" value="MDY7232328.1"/>
    <property type="molecule type" value="Genomic_DNA"/>
</dbReference>
<dbReference type="SMART" id="SM00065">
    <property type="entry name" value="GAF"/>
    <property type="match status" value="1"/>
</dbReference>
<evidence type="ECO:0000313" key="2">
    <source>
        <dbReference type="EMBL" id="MDY7232328.1"/>
    </source>
</evidence>
<dbReference type="InterPro" id="IPR003018">
    <property type="entry name" value="GAF"/>
</dbReference>
<dbReference type="PANTHER" id="PTHR43102">
    <property type="entry name" value="SLR1143 PROTEIN"/>
    <property type="match status" value="1"/>
</dbReference>
<keyword evidence="3" id="KW-1185">Reference proteome</keyword>
<feature type="domain" description="GAF" evidence="1">
    <location>
        <begin position="29"/>
        <end position="168"/>
    </location>
</feature>
<organism evidence="2 3">
    <name type="scientific">Hyalangium rubrum</name>
    <dbReference type="NCBI Taxonomy" id="3103134"/>
    <lineage>
        <taxon>Bacteria</taxon>
        <taxon>Pseudomonadati</taxon>
        <taxon>Myxococcota</taxon>
        <taxon>Myxococcia</taxon>
        <taxon>Myxococcales</taxon>
        <taxon>Cystobacterineae</taxon>
        <taxon>Archangiaceae</taxon>
        <taxon>Hyalangium</taxon>
    </lineage>
</organism>